<evidence type="ECO:0000256" key="2">
    <source>
        <dbReference type="ARBA" id="ARBA00009544"/>
    </source>
</evidence>
<proteinExistence type="inferred from homology"/>
<comment type="similarity">
    <text evidence="2 6">Belongs to the elicitin family.</text>
</comment>
<dbReference type="SMART" id="SM01187">
    <property type="entry name" value="Elicitin"/>
    <property type="match status" value="1"/>
</dbReference>
<keyword evidence="4 6" id="KW-0928">Hypersensitive response elicitation</keyword>
<comment type="caution">
    <text evidence="8">The sequence shown here is derived from an EMBL/GenBank/DDBJ whole genome shotgun (WGS) entry which is preliminary data.</text>
</comment>
<comment type="subcellular location">
    <subcellularLocation>
        <location evidence="1 6">Secreted</location>
    </subcellularLocation>
</comment>
<sequence>MNKAVALVFVFAVCLLAEQVVAIDVCQRSELSSLLTNSNTTACATDSGVVFSSLDGAPSDEQLATICETDTCLSLMAAILVINPEDCTLPLNENLNLMSDLVDPVVEKCTSMGIDIVGSSKIGSDSGVNVGDDSAASDSSAQGSSSAVFASADKATYTLIVALCALLAIVQ</sequence>
<evidence type="ECO:0000313" key="8">
    <source>
        <dbReference type="EMBL" id="KAL3658195.1"/>
    </source>
</evidence>
<evidence type="ECO:0000256" key="1">
    <source>
        <dbReference type="ARBA" id="ARBA00004613"/>
    </source>
</evidence>
<keyword evidence="5 6" id="KW-1015">Disulfide bond</keyword>
<evidence type="ECO:0000256" key="6">
    <source>
        <dbReference type="RuleBase" id="RU368111"/>
    </source>
</evidence>
<gene>
    <name evidence="8" type="ORF">V7S43_016825</name>
</gene>
<dbReference type="GO" id="GO:0005576">
    <property type="term" value="C:extracellular region"/>
    <property type="evidence" value="ECO:0007669"/>
    <property type="project" value="UniProtKB-SubCell"/>
</dbReference>
<evidence type="ECO:0000313" key="9">
    <source>
        <dbReference type="Proteomes" id="UP001632037"/>
    </source>
</evidence>
<keyword evidence="7" id="KW-0732">Signal</keyword>
<organism evidence="8 9">
    <name type="scientific">Phytophthora oleae</name>
    <dbReference type="NCBI Taxonomy" id="2107226"/>
    <lineage>
        <taxon>Eukaryota</taxon>
        <taxon>Sar</taxon>
        <taxon>Stramenopiles</taxon>
        <taxon>Oomycota</taxon>
        <taxon>Peronosporomycetes</taxon>
        <taxon>Peronosporales</taxon>
        <taxon>Peronosporaceae</taxon>
        <taxon>Phytophthora</taxon>
    </lineage>
</organism>
<feature type="signal peptide" evidence="7">
    <location>
        <begin position="1"/>
        <end position="22"/>
    </location>
</feature>
<protein>
    <recommendedName>
        <fullName evidence="6">Elicitin</fullName>
    </recommendedName>
</protein>
<feature type="chain" id="PRO_5044746951" description="Elicitin" evidence="7">
    <location>
        <begin position="23"/>
        <end position="171"/>
    </location>
</feature>
<evidence type="ECO:0000256" key="3">
    <source>
        <dbReference type="ARBA" id="ARBA00022525"/>
    </source>
</evidence>
<dbReference type="Proteomes" id="UP001632037">
    <property type="component" value="Unassembled WGS sequence"/>
</dbReference>
<keyword evidence="9" id="KW-1185">Reference proteome</keyword>
<dbReference type="AlphaFoldDB" id="A0ABD3EYQ3"/>
<dbReference type="InterPro" id="IPR036470">
    <property type="entry name" value="Elicitin_sf"/>
</dbReference>
<evidence type="ECO:0000256" key="4">
    <source>
        <dbReference type="ARBA" id="ARBA00022978"/>
    </source>
</evidence>
<dbReference type="Pfam" id="PF00964">
    <property type="entry name" value="Elicitin"/>
    <property type="match status" value="1"/>
</dbReference>
<dbReference type="EMBL" id="JBIMZQ010000056">
    <property type="protein sequence ID" value="KAL3658195.1"/>
    <property type="molecule type" value="Genomic_DNA"/>
</dbReference>
<dbReference type="Gene3D" id="1.10.239.10">
    <property type="entry name" value="Elicitin domain"/>
    <property type="match status" value="1"/>
</dbReference>
<dbReference type="SUPFAM" id="SSF48647">
    <property type="entry name" value="Fungal elicitin"/>
    <property type="match status" value="1"/>
</dbReference>
<keyword evidence="3 6" id="KW-0964">Secreted</keyword>
<dbReference type="InterPro" id="IPR002200">
    <property type="entry name" value="Elicitin"/>
</dbReference>
<dbReference type="GO" id="GO:0052040">
    <property type="term" value="P:symbiont-mediated perturbation of host programmed cell death"/>
    <property type="evidence" value="ECO:0007669"/>
    <property type="project" value="UniProtKB-UniRule"/>
</dbReference>
<comment type="function">
    <text evidence="6">Induces local and distal defense responses (incompatible hypersensitive reaction) in plants from the solanaceae and cruciferae families. Elicits leaf necrosis and causes the accumulation of pathogenesis-related proteins. Might interact with the lipidic molecules of the plasma membrane.</text>
</comment>
<accession>A0ABD3EYQ3</accession>
<evidence type="ECO:0000256" key="5">
    <source>
        <dbReference type="ARBA" id="ARBA00023157"/>
    </source>
</evidence>
<evidence type="ECO:0000256" key="7">
    <source>
        <dbReference type="SAM" id="SignalP"/>
    </source>
</evidence>
<dbReference type="PRINTS" id="PR00948">
    <property type="entry name" value="ELICITIN"/>
</dbReference>
<name>A0ABD3EYQ3_9STRA</name>
<reference evidence="8 9" key="1">
    <citation type="submission" date="2024-09" db="EMBL/GenBank/DDBJ databases">
        <title>Genome sequencing and assembly of Phytophthora oleae, isolate VK10A, causative agent of rot of olive drupes.</title>
        <authorList>
            <person name="Conti Taguali S."/>
            <person name="Riolo M."/>
            <person name="La Spada F."/>
            <person name="Cacciola S.O."/>
            <person name="Dionisio G."/>
        </authorList>
    </citation>
    <scope>NUCLEOTIDE SEQUENCE [LARGE SCALE GENOMIC DNA]</scope>
    <source>
        <strain evidence="8 9">VK10A</strain>
    </source>
</reference>